<feature type="domain" description="OmpR/PhoB-type" evidence="2">
    <location>
        <begin position="168"/>
        <end position="247"/>
    </location>
</feature>
<dbReference type="SUPFAM" id="SSF46894">
    <property type="entry name" value="C-terminal effector domain of the bipartite response regulators"/>
    <property type="match status" value="1"/>
</dbReference>
<dbReference type="InterPro" id="IPR036388">
    <property type="entry name" value="WH-like_DNA-bd_sf"/>
</dbReference>
<dbReference type="InterPro" id="IPR001867">
    <property type="entry name" value="OmpR/PhoB-type_DNA-bd"/>
</dbReference>
<keyword evidence="1" id="KW-0238">DNA-binding</keyword>
<evidence type="ECO:0000313" key="4">
    <source>
        <dbReference type="Proteomes" id="UP000580517"/>
    </source>
</evidence>
<reference evidence="3 4" key="1">
    <citation type="submission" date="2020-07" db="EMBL/GenBank/DDBJ databases">
        <title>Taxonomic revisions and descriptions of new bacterial species based on genomic comparisons in the high-G+C-content subgroup of the family Alcaligenaceae.</title>
        <authorList>
            <person name="Szabo A."/>
            <person name="Felfoldi T."/>
        </authorList>
    </citation>
    <scope>NUCLEOTIDE SEQUENCE [LARGE SCALE GENOMIC DNA]</scope>
    <source>
        <strain evidence="3 4">DSM 25264</strain>
    </source>
</reference>
<protein>
    <submittedName>
        <fullName evidence="3">Winged helix-turn-helix domain-containing protein</fullName>
    </submittedName>
</protein>
<organism evidence="3 4">
    <name type="scientific">Allopusillimonas soli</name>
    <dbReference type="NCBI Taxonomy" id="659016"/>
    <lineage>
        <taxon>Bacteria</taxon>
        <taxon>Pseudomonadati</taxon>
        <taxon>Pseudomonadota</taxon>
        <taxon>Betaproteobacteria</taxon>
        <taxon>Burkholderiales</taxon>
        <taxon>Alcaligenaceae</taxon>
        <taxon>Allopusillimonas</taxon>
    </lineage>
</organism>
<dbReference type="InterPro" id="IPR016032">
    <property type="entry name" value="Sig_transdc_resp-reg_C-effctor"/>
</dbReference>
<gene>
    <name evidence="3" type="ORF">H0A68_04880</name>
</gene>
<name>A0A853F8S1_9BURK</name>
<dbReference type="AlphaFoldDB" id="A0A853F8S1"/>
<evidence type="ECO:0000313" key="3">
    <source>
        <dbReference type="EMBL" id="NYT36198.1"/>
    </source>
</evidence>
<accession>A0A853F8S1</accession>
<dbReference type="Gene3D" id="1.10.10.10">
    <property type="entry name" value="Winged helix-like DNA-binding domain superfamily/Winged helix DNA-binding domain"/>
    <property type="match status" value="1"/>
</dbReference>
<evidence type="ECO:0000259" key="2">
    <source>
        <dbReference type="SMART" id="SM00862"/>
    </source>
</evidence>
<keyword evidence="4" id="KW-1185">Reference proteome</keyword>
<sequence length="251" mass="26957">MTQTISYATPAMQPAVMLFAPPGIETSIGNCLRRGDELEAHGFRVQHCTDMPALCRAVHHHANAGNLSAIVLGGAHAQNCIAASQLRALHPALGIVVLVDSHHESSLLHALQSGADCYCPASASPQLVAAVLYRLLWRLDALGARADTARKAVWSLPEQAWILASPDGKRIALTTGERAFLMALLAAPNQRATHTTLIQAVNAAYELESSTFLQSRLSVLVSRLRRKCSEQGLGLPLKSVHNWGYMFTGAV</sequence>
<comment type="caution">
    <text evidence="3">The sequence shown here is derived from an EMBL/GenBank/DDBJ whole genome shotgun (WGS) entry which is preliminary data.</text>
</comment>
<dbReference type="GO" id="GO:0000160">
    <property type="term" value="P:phosphorelay signal transduction system"/>
    <property type="evidence" value="ECO:0007669"/>
    <property type="project" value="InterPro"/>
</dbReference>
<dbReference type="Proteomes" id="UP000580517">
    <property type="component" value="Unassembled WGS sequence"/>
</dbReference>
<evidence type="ECO:0000256" key="1">
    <source>
        <dbReference type="ARBA" id="ARBA00023125"/>
    </source>
</evidence>
<dbReference type="OrthoDB" id="9149764at2"/>
<dbReference type="SMART" id="SM00862">
    <property type="entry name" value="Trans_reg_C"/>
    <property type="match status" value="1"/>
</dbReference>
<dbReference type="EMBL" id="JACCEW010000001">
    <property type="protein sequence ID" value="NYT36198.1"/>
    <property type="molecule type" value="Genomic_DNA"/>
</dbReference>
<dbReference type="GO" id="GO:0003677">
    <property type="term" value="F:DNA binding"/>
    <property type="evidence" value="ECO:0007669"/>
    <property type="project" value="UniProtKB-KW"/>
</dbReference>
<dbReference type="GO" id="GO:0006355">
    <property type="term" value="P:regulation of DNA-templated transcription"/>
    <property type="evidence" value="ECO:0007669"/>
    <property type="project" value="InterPro"/>
</dbReference>
<dbReference type="Pfam" id="PF00486">
    <property type="entry name" value="Trans_reg_C"/>
    <property type="match status" value="1"/>
</dbReference>
<proteinExistence type="predicted"/>
<dbReference type="RefSeq" id="WP_129968103.1">
    <property type="nucleotide sequence ID" value="NZ_JACCEW010000001.1"/>
</dbReference>